<evidence type="ECO:0000256" key="3">
    <source>
        <dbReference type="ARBA" id="ARBA00022801"/>
    </source>
</evidence>
<dbReference type="SUPFAM" id="SSF75005">
    <property type="entry name" value="Arabinanase/levansucrase/invertase"/>
    <property type="match status" value="1"/>
</dbReference>
<dbReference type="InterPro" id="IPR006710">
    <property type="entry name" value="Glyco_hydro_43"/>
</dbReference>
<dbReference type="GO" id="GO:0005975">
    <property type="term" value="P:carbohydrate metabolic process"/>
    <property type="evidence" value="ECO:0007669"/>
    <property type="project" value="InterPro"/>
</dbReference>
<evidence type="ECO:0000256" key="5">
    <source>
        <dbReference type="RuleBase" id="RU361187"/>
    </source>
</evidence>
<accession>A0AA39NKL2</accession>
<evidence type="ECO:0000256" key="2">
    <source>
        <dbReference type="ARBA" id="ARBA00022729"/>
    </source>
</evidence>
<evidence type="ECO:0000256" key="1">
    <source>
        <dbReference type="ARBA" id="ARBA00009865"/>
    </source>
</evidence>
<keyword evidence="4 5" id="KW-0326">Glycosidase</keyword>
<comment type="caution">
    <text evidence="6">The sequence shown here is derived from an EMBL/GenBank/DDBJ whole genome shotgun (WGS) entry which is preliminary data.</text>
</comment>
<dbReference type="Gene3D" id="2.115.10.20">
    <property type="entry name" value="Glycosyl hydrolase domain, family 43"/>
    <property type="match status" value="1"/>
</dbReference>
<organism evidence="6 7">
    <name type="scientific">Armillaria tabescens</name>
    <name type="common">Ringless honey mushroom</name>
    <name type="synonym">Agaricus tabescens</name>
    <dbReference type="NCBI Taxonomy" id="1929756"/>
    <lineage>
        <taxon>Eukaryota</taxon>
        <taxon>Fungi</taxon>
        <taxon>Dikarya</taxon>
        <taxon>Basidiomycota</taxon>
        <taxon>Agaricomycotina</taxon>
        <taxon>Agaricomycetes</taxon>
        <taxon>Agaricomycetidae</taxon>
        <taxon>Agaricales</taxon>
        <taxon>Marasmiineae</taxon>
        <taxon>Physalacriaceae</taxon>
        <taxon>Desarmillaria</taxon>
    </lineage>
</organism>
<comment type="similarity">
    <text evidence="1 5">Belongs to the glycosyl hydrolase 43 family.</text>
</comment>
<dbReference type="InterPro" id="IPR023296">
    <property type="entry name" value="Glyco_hydro_beta-prop_sf"/>
</dbReference>
<evidence type="ECO:0000256" key="4">
    <source>
        <dbReference type="ARBA" id="ARBA00023295"/>
    </source>
</evidence>
<dbReference type="Pfam" id="PF04616">
    <property type="entry name" value="Glyco_hydro_43"/>
    <property type="match status" value="1"/>
</dbReference>
<reference evidence="6" key="1">
    <citation type="submission" date="2023-06" db="EMBL/GenBank/DDBJ databases">
        <authorList>
            <consortium name="Lawrence Berkeley National Laboratory"/>
            <person name="Ahrendt S."/>
            <person name="Sahu N."/>
            <person name="Indic B."/>
            <person name="Wong-Bajracharya J."/>
            <person name="Merenyi Z."/>
            <person name="Ke H.-M."/>
            <person name="Monk M."/>
            <person name="Kocsube S."/>
            <person name="Drula E."/>
            <person name="Lipzen A."/>
            <person name="Balint B."/>
            <person name="Henrissat B."/>
            <person name="Andreopoulos B."/>
            <person name="Martin F.M."/>
            <person name="Harder C.B."/>
            <person name="Rigling D."/>
            <person name="Ford K.L."/>
            <person name="Foster G.D."/>
            <person name="Pangilinan J."/>
            <person name="Papanicolaou A."/>
            <person name="Barry K."/>
            <person name="LaButti K."/>
            <person name="Viragh M."/>
            <person name="Koriabine M."/>
            <person name="Yan M."/>
            <person name="Riley R."/>
            <person name="Champramary S."/>
            <person name="Plett K.L."/>
            <person name="Tsai I.J."/>
            <person name="Slot J."/>
            <person name="Sipos G."/>
            <person name="Plett J."/>
            <person name="Nagy L.G."/>
            <person name="Grigoriev I.V."/>
        </authorList>
    </citation>
    <scope>NUCLEOTIDE SEQUENCE</scope>
    <source>
        <strain evidence="6">CCBAS 213</strain>
    </source>
</reference>
<dbReference type="EMBL" id="JAUEPS010000003">
    <property type="protein sequence ID" value="KAK0467213.1"/>
    <property type="molecule type" value="Genomic_DNA"/>
</dbReference>
<dbReference type="RefSeq" id="XP_060337805.1">
    <property type="nucleotide sequence ID" value="XM_060475221.1"/>
</dbReference>
<sequence>MRYINGVYYMTSTQNTDISMWAATMVEGIKTATPTVLFTDTTAGRNFDFWAPEFWHLDGRWYIYYAVAGNGDDNTHRLHVLSGGTDATNPMNGAYTHTASLIPSNFDFWAVDGSILELNGARYFIFSGKTTDVVWTQCTYIVRMSSPTTLSGNAVQISCPTLSWALGLLTLTTGANPLLASSWTQATSPVFTKNVAAGLDNFMFEKDGEHLFAYHGKSRPGLGCGDLRTTRVQPFSISGTTPIFPAAIGDGIAVAEP</sequence>
<dbReference type="PANTHER" id="PTHR43817:SF1">
    <property type="entry name" value="HYDROLASE, FAMILY 43, PUTATIVE (AFU_ORTHOLOGUE AFUA_3G01660)-RELATED"/>
    <property type="match status" value="1"/>
</dbReference>
<name>A0AA39NKL2_ARMTA</name>
<dbReference type="AlphaFoldDB" id="A0AA39NKL2"/>
<proteinExistence type="inferred from homology"/>
<keyword evidence="3 5" id="KW-0378">Hydrolase</keyword>
<evidence type="ECO:0000313" key="7">
    <source>
        <dbReference type="Proteomes" id="UP001175211"/>
    </source>
</evidence>
<evidence type="ECO:0000313" key="6">
    <source>
        <dbReference type="EMBL" id="KAK0467213.1"/>
    </source>
</evidence>
<dbReference type="Proteomes" id="UP001175211">
    <property type="component" value="Unassembled WGS sequence"/>
</dbReference>
<gene>
    <name evidence="6" type="ORF">EV420DRAFT_1617330</name>
</gene>
<dbReference type="GeneID" id="85358769"/>
<protein>
    <submittedName>
        <fullName evidence="6">Arabinanase/levansucrase/invertase</fullName>
    </submittedName>
</protein>
<keyword evidence="7" id="KW-1185">Reference proteome</keyword>
<dbReference type="PANTHER" id="PTHR43817">
    <property type="entry name" value="GLYCOSYL HYDROLASE"/>
    <property type="match status" value="1"/>
</dbReference>
<dbReference type="GO" id="GO:0004553">
    <property type="term" value="F:hydrolase activity, hydrolyzing O-glycosyl compounds"/>
    <property type="evidence" value="ECO:0007669"/>
    <property type="project" value="InterPro"/>
</dbReference>
<keyword evidence="2" id="KW-0732">Signal</keyword>